<proteinExistence type="inferred from homology"/>
<dbReference type="Pfam" id="PF09748">
    <property type="entry name" value="Med10"/>
    <property type="match status" value="1"/>
</dbReference>
<keyword evidence="3 6" id="KW-0805">Transcription regulation</keyword>
<organism evidence="7 8">
    <name type="scientific">Pichia kluyveri</name>
    <name type="common">Yeast</name>
    <dbReference type="NCBI Taxonomy" id="36015"/>
    <lineage>
        <taxon>Eukaryota</taxon>
        <taxon>Fungi</taxon>
        <taxon>Dikarya</taxon>
        <taxon>Ascomycota</taxon>
        <taxon>Saccharomycotina</taxon>
        <taxon>Pichiomycetes</taxon>
        <taxon>Pichiales</taxon>
        <taxon>Pichiaceae</taxon>
        <taxon>Pichia</taxon>
    </lineage>
</organism>
<dbReference type="GO" id="GO:0016592">
    <property type="term" value="C:mediator complex"/>
    <property type="evidence" value="ECO:0007669"/>
    <property type="project" value="InterPro"/>
</dbReference>
<evidence type="ECO:0000256" key="2">
    <source>
        <dbReference type="ARBA" id="ARBA00005389"/>
    </source>
</evidence>
<evidence type="ECO:0000256" key="4">
    <source>
        <dbReference type="ARBA" id="ARBA00023163"/>
    </source>
</evidence>
<name>A0AAV5RAM6_PICKL</name>
<comment type="subcellular location">
    <subcellularLocation>
        <location evidence="1 6">Nucleus</location>
    </subcellularLocation>
</comment>
<gene>
    <name evidence="6" type="primary">MED10</name>
    <name evidence="7" type="ORF">DAPK24_052140</name>
</gene>
<evidence type="ECO:0000256" key="5">
    <source>
        <dbReference type="ARBA" id="ARBA00023242"/>
    </source>
</evidence>
<dbReference type="EMBL" id="BTGB01000009">
    <property type="protein sequence ID" value="GMM48616.1"/>
    <property type="molecule type" value="Genomic_DNA"/>
</dbReference>
<dbReference type="AlphaFoldDB" id="A0AAV5RAM6"/>
<comment type="subunit">
    <text evidence="6">Component of the Mediator complex.</text>
</comment>
<evidence type="ECO:0000313" key="7">
    <source>
        <dbReference type="EMBL" id="GMM48616.1"/>
    </source>
</evidence>
<dbReference type="Proteomes" id="UP001378960">
    <property type="component" value="Unassembled WGS sequence"/>
</dbReference>
<comment type="caution">
    <text evidence="7">The sequence shown here is derived from an EMBL/GenBank/DDBJ whole genome shotgun (WGS) entry which is preliminary data.</text>
</comment>
<evidence type="ECO:0000256" key="3">
    <source>
        <dbReference type="ARBA" id="ARBA00023015"/>
    </source>
</evidence>
<sequence length="133" mass="14900">MSTTTEQIHNLIETLLHLGVQVHDFQGTPDAKRGLSNNINKTLNQLATLANSTENADVLIPADLLHYVQDGRNPDVYTREFVEVVRKVNQHLHGRGLAFQNFQSILAASLIQEFPELTQTVADIRRQTTPTNT</sequence>
<comment type="function">
    <text evidence="6">Component of the Mediator complex, a coactivator involved in the regulated transcription of nearly all RNA polymerase II-dependent genes. Mediator functions as a bridge to convey information from gene-specific regulatory proteins to the basal RNA polymerase II transcription machinery. Mediator is recruited to promoters by direct interactions with regulatory proteins and serves as a scaffold for the assembly of a functional preinitiation complex with RNA polymerase II and the general transcription factors.</text>
</comment>
<reference evidence="7 8" key="1">
    <citation type="journal article" date="2023" name="Elife">
        <title>Identification of key yeast species and microbe-microbe interactions impacting larval growth of Drosophila in the wild.</title>
        <authorList>
            <person name="Mure A."/>
            <person name="Sugiura Y."/>
            <person name="Maeda R."/>
            <person name="Honda K."/>
            <person name="Sakurai N."/>
            <person name="Takahashi Y."/>
            <person name="Watada M."/>
            <person name="Katoh T."/>
            <person name="Gotoh A."/>
            <person name="Gotoh Y."/>
            <person name="Taniguchi I."/>
            <person name="Nakamura K."/>
            <person name="Hayashi T."/>
            <person name="Katayama T."/>
            <person name="Uemura T."/>
            <person name="Hattori Y."/>
        </authorList>
    </citation>
    <scope>NUCLEOTIDE SEQUENCE [LARGE SCALE GENOMIC DNA]</scope>
    <source>
        <strain evidence="7 8">PK-24</strain>
    </source>
</reference>
<evidence type="ECO:0000256" key="1">
    <source>
        <dbReference type="ARBA" id="ARBA00004123"/>
    </source>
</evidence>
<dbReference type="InterPro" id="IPR019145">
    <property type="entry name" value="Mediator_Med10"/>
</dbReference>
<accession>A0AAV5RAM6</accession>
<evidence type="ECO:0000256" key="6">
    <source>
        <dbReference type="RuleBase" id="RU364146"/>
    </source>
</evidence>
<keyword evidence="4 6" id="KW-0804">Transcription</keyword>
<keyword evidence="6" id="KW-0010">Activator</keyword>
<evidence type="ECO:0000313" key="8">
    <source>
        <dbReference type="Proteomes" id="UP001378960"/>
    </source>
</evidence>
<protein>
    <recommendedName>
        <fullName evidence="6">Mediator of RNA polymerase II transcription subunit 10</fullName>
    </recommendedName>
    <alternativeName>
        <fullName evidence="6">Mediator complex subunit 10</fullName>
    </alternativeName>
</protein>
<comment type="similarity">
    <text evidence="2 6">Belongs to the Mediator complex subunit 10 family.</text>
</comment>
<dbReference type="GO" id="GO:0003712">
    <property type="term" value="F:transcription coregulator activity"/>
    <property type="evidence" value="ECO:0007669"/>
    <property type="project" value="InterPro"/>
</dbReference>
<keyword evidence="5 6" id="KW-0539">Nucleus</keyword>
<dbReference type="GO" id="GO:0006357">
    <property type="term" value="P:regulation of transcription by RNA polymerase II"/>
    <property type="evidence" value="ECO:0007669"/>
    <property type="project" value="InterPro"/>
</dbReference>
<keyword evidence="8" id="KW-1185">Reference proteome</keyword>